<keyword evidence="1" id="KW-1133">Transmembrane helix</keyword>
<feature type="non-terminal residue" evidence="2">
    <location>
        <position position="1"/>
    </location>
</feature>
<keyword evidence="1" id="KW-0812">Transmembrane</keyword>
<dbReference type="EMBL" id="JACEGQ020000002">
    <property type="protein sequence ID" value="KAH8517405.1"/>
    <property type="molecule type" value="Genomic_DNA"/>
</dbReference>
<reference evidence="2" key="1">
    <citation type="journal article" date="2021" name="J. Hered.">
        <title>Genome Assembly of Salicaceae Populus deltoides (Eastern Cottonwood) I-69 Based on Nanopore Sequencing and Hi-C Technologies.</title>
        <authorList>
            <person name="Bai S."/>
            <person name="Wu H."/>
            <person name="Zhang J."/>
            <person name="Pan Z."/>
            <person name="Zhao W."/>
            <person name="Li Z."/>
            <person name="Tong C."/>
        </authorList>
    </citation>
    <scope>NUCLEOTIDE SEQUENCE</scope>
    <source>
        <tissue evidence="2">Leaf</tissue>
    </source>
</reference>
<protein>
    <submittedName>
        <fullName evidence="2">Uncharacterized protein</fullName>
    </submittedName>
</protein>
<comment type="caution">
    <text evidence="2">The sequence shown here is derived from an EMBL/GenBank/DDBJ whole genome shotgun (WGS) entry which is preliminary data.</text>
</comment>
<keyword evidence="1" id="KW-0472">Membrane</keyword>
<accession>A0A8T2ZJ73</accession>
<dbReference type="Proteomes" id="UP000807159">
    <property type="component" value="Chromosome 2"/>
</dbReference>
<feature type="transmembrane region" description="Helical" evidence="1">
    <location>
        <begin position="51"/>
        <end position="71"/>
    </location>
</feature>
<gene>
    <name evidence="2" type="ORF">H0E87_005371</name>
</gene>
<dbReference type="AlphaFoldDB" id="A0A8T2ZJ73"/>
<keyword evidence="3" id="KW-1185">Reference proteome</keyword>
<proteinExistence type="predicted"/>
<feature type="transmembrane region" description="Helical" evidence="1">
    <location>
        <begin position="118"/>
        <end position="144"/>
    </location>
</feature>
<evidence type="ECO:0000313" key="2">
    <source>
        <dbReference type="EMBL" id="KAH8517405.1"/>
    </source>
</evidence>
<evidence type="ECO:0000256" key="1">
    <source>
        <dbReference type="SAM" id="Phobius"/>
    </source>
</evidence>
<evidence type="ECO:0000313" key="3">
    <source>
        <dbReference type="Proteomes" id="UP000807159"/>
    </source>
</evidence>
<feature type="transmembrane region" description="Helical" evidence="1">
    <location>
        <begin position="83"/>
        <end position="106"/>
    </location>
</feature>
<name>A0A8T2ZJ73_POPDE</name>
<organism evidence="2 3">
    <name type="scientific">Populus deltoides</name>
    <name type="common">Eastern poplar</name>
    <name type="synonym">Eastern cottonwood</name>
    <dbReference type="NCBI Taxonomy" id="3696"/>
    <lineage>
        <taxon>Eukaryota</taxon>
        <taxon>Viridiplantae</taxon>
        <taxon>Streptophyta</taxon>
        <taxon>Embryophyta</taxon>
        <taxon>Tracheophyta</taxon>
        <taxon>Spermatophyta</taxon>
        <taxon>Magnoliopsida</taxon>
        <taxon>eudicotyledons</taxon>
        <taxon>Gunneridae</taxon>
        <taxon>Pentapetalae</taxon>
        <taxon>rosids</taxon>
        <taxon>fabids</taxon>
        <taxon>Malpighiales</taxon>
        <taxon>Salicaceae</taxon>
        <taxon>Saliceae</taxon>
        <taxon>Populus</taxon>
    </lineage>
</organism>
<sequence length="146" mass="15567">PALDRSCRMYFSTFVLVLCCSRGCVRLLGLKKLVAIGGTLMVMRSDGLLQLVYLLLAGLLFATRAAGLLSMRGGGCASLPPDMSISSAFGACLLILLSLLVLLSLFTGACSLFGCVCLFRGACSFCSLICTCLYTLICWSPALFYF</sequence>